<proteinExistence type="predicted"/>
<dbReference type="Proteomes" id="UP001331761">
    <property type="component" value="Unassembled WGS sequence"/>
</dbReference>
<comment type="caution">
    <text evidence="3">The sequence shown here is derived from an EMBL/GenBank/DDBJ whole genome shotgun (WGS) entry which is preliminary data.</text>
</comment>
<keyword evidence="2" id="KW-1133">Transmembrane helix</keyword>
<evidence type="ECO:0000313" key="3">
    <source>
        <dbReference type="EMBL" id="KAK5976294.1"/>
    </source>
</evidence>
<keyword evidence="4" id="KW-1185">Reference proteome</keyword>
<dbReference type="EMBL" id="WIXE01012043">
    <property type="protein sequence ID" value="KAK5976294.1"/>
    <property type="molecule type" value="Genomic_DNA"/>
</dbReference>
<reference evidence="3 4" key="1">
    <citation type="submission" date="2019-10" db="EMBL/GenBank/DDBJ databases">
        <title>Assembly and Annotation for the nematode Trichostrongylus colubriformis.</title>
        <authorList>
            <person name="Martin J."/>
        </authorList>
    </citation>
    <scope>NUCLEOTIDE SEQUENCE [LARGE SCALE GENOMIC DNA]</scope>
    <source>
        <strain evidence="3">G859</strain>
        <tissue evidence="3">Whole worm</tissue>
    </source>
</reference>
<feature type="transmembrane region" description="Helical" evidence="2">
    <location>
        <begin position="78"/>
        <end position="95"/>
    </location>
</feature>
<feature type="compositionally biased region" description="Polar residues" evidence="1">
    <location>
        <begin position="191"/>
        <end position="202"/>
    </location>
</feature>
<sequence length="235" mass="26384">MSFSNGNLEKVNLNNEELQKLLTKMSSDEQKELADTLKACTREVTLTRGLPITAALIGSLYYARTRLPPQYHFGPKGWPFYAIMGIGCLTTVNVFSMGQCRDRIQPFIAKMWQKYNVGHSSTSYDDIRRRHRQESGFAAPDVPQAGVQPRKFEDPYAAADQSDRDPYARGVKVPSFGEMATDYTKMGNTFDMTTNDTSSGQYSKPMPPPAYMYDDTPSYMSGTPTTRSSPSEFSR</sequence>
<accession>A0AAN8J1R3</accession>
<gene>
    <name evidence="3" type="ORF">GCK32_018623</name>
</gene>
<keyword evidence="2" id="KW-0472">Membrane</keyword>
<feature type="region of interest" description="Disordered" evidence="1">
    <location>
        <begin position="191"/>
        <end position="235"/>
    </location>
</feature>
<name>A0AAN8J1R3_TRICO</name>
<feature type="compositionally biased region" description="Polar residues" evidence="1">
    <location>
        <begin position="218"/>
        <end position="235"/>
    </location>
</feature>
<organism evidence="3 4">
    <name type="scientific">Trichostrongylus colubriformis</name>
    <name type="common">Black scour worm</name>
    <dbReference type="NCBI Taxonomy" id="6319"/>
    <lineage>
        <taxon>Eukaryota</taxon>
        <taxon>Metazoa</taxon>
        <taxon>Ecdysozoa</taxon>
        <taxon>Nematoda</taxon>
        <taxon>Chromadorea</taxon>
        <taxon>Rhabditida</taxon>
        <taxon>Rhabditina</taxon>
        <taxon>Rhabditomorpha</taxon>
        <taxon>Strongyloidea</taxon>
        <taxon>Trichostrongylidae</taxon>
        <taxon>Trichostrongylus</taxon>
    </lineage>
</organism>
<evidence type="ECO:0000313" key="4">
    <source>
        <dbReference type="Proteomes" id="UP001331761"/>
    </source>
</evidence>
<evidence type="ECO:0008006" key="5">
    <source>
        <dbReference type="Google" id="ProtNLM"/>
    </source>
</evidence>
<evidence type="ECO:0000256" key="1">
    <source>
        <dbReference type="SAM" id="MobiDB-lite"/>
    </source>
</evidence>
<dbReference type="AlphaFoldDB" id="A0AAN8J1R3"/>
<protein>
    <recommendedName>
        <fullName evidence="5">OCIA domain-containing protein</fullName>
    </recommendedName>
</protein>
<evidence type="ECO:0000256" key="2">
    <source>
        <dbReference type="SAM" id="Phobius"/>
    </source>
</evidence>
<keyword evidence="2" id="KW-0812">Transmembrane</keyword>